<reference evidence="7 8" key="1">
    <citation type="submission" date="2018-07" db="EMBL/GenBank/DDBJ databases">
        <title>Dyella tabacisoli L4-6T, whole genome shotgun sequence.</title>
        <authorList>
            <person name="Zhou X.-K."/>
            <person name="Li W.-J."/>
            <person name="Duan Y.-Q."/>
        </authorList>
    </citation>
    <scope>NUCLEOTIDE SEQUENCE [LARGE SCALE GENOMIC DNA]</scope>
    <source>
        <strain evidence="7 8">L4-6</strain>
    </source>
</reference>
<dbReference type="PANTHER" id="PTHR32308">
    <property type="entry name" value="LYASE BETA SUBUNIT, PUTATIVE (AFU_ORTHOLOGUE AFUA_4G13030)-RELATED"/>
    <property type="match status" value="1"/>
</dbReference>
<dbReference type="GO" id="GO:0006107">
    <property type="term" value="P:oxaloacetate metabolic process"/>
    <property type="evidence" value="ECO:0007669"/>
    <property type="project" value="TreeGrafter"/>
</dbReference>
<dbReference type="InterPro" id="IPR005000">
    <property type="entry name" value="Aldolase/citrate-lyase_domain"/>
</dbReference>
<dbReference type="InterPro" id="IPR040442">
    <property type="entry name" value="Pyrv_kinase-like_dom_sf"/>
</dbReference>
<keyword evidence="2 5" id="KW-0479">Metal-binding</keyword>
<evidence type="ECO:0000256" key="1">
    <source>
        <dbReference type="ARBA" id="ARBA00001946"/>
    </source>
</evidence>
<sequence length="278" mass="29800">MNKFSRYCRSILFTPALVAERSVKATSLDADLALIDIEDSVAQAYKAEARARAVAFFSAPSEVPCRRAVRINNLGSPDGLLDLLALRECRYGPDVVMIPKVESPRDAEIAGHLLGNQVELIVIIETARGMENLSSTLAAQARLTATIFGAADFALSVGTSLDWHSLYHARARLVTATRAAGLHPIDSPWFDVVDTAGLVTAARRSHDLGYGGMAALHPRQVPIINEVFSPSSTDIEHARRVVDASGSSGGRGICLVDGMAVGAPFIEAAQRLLYEFDA</sequence>
<protein>
    <submittedName>
        <fullName evidence="7">CoA ester lyase</fullName>
    </submittedName>
</protein>
<organism evidence="7 8">
    <name type="scientific">Dyella tabacisoli</name>
    <dbReference type="NCBI Taxonomy" id="2282381"/>
    <lineage>
        <taxon>Bacteria</taxon>
        <taxon>Pseudomonadati</taxon>
        <taxon>Pseudomonadota</taxon>
        <taxon>Gammaproteobacteria</taxon>
        <taxon>Lysobacterales</taxon>
        <taxon>Rhodanobacteraceae</taxon>
        <taxon>Dyella</taxon>
    </lineage>
</organism>
<feature type="binding site" evidence="4">
    <location>
        <position position="70"/>
    </location>
    <ligand>
        <name>substrate</name>
    </ligand>
</feature>
<dbReference type="InterPro" id="IPR011206">
    <property type="entry name" value="Citrate_lyase_beta/mcl1/mcl2"/>
</dbReference>
<evidence type="ECO:0000313" key="8">
    <source>
        <dbReference type="Proteomes" id="UP000253782"/>
    </source>
</evidence>
<evidence type="ECO:0000256" key="4">
    <source>
        <dbReference type="PIRSR" id="PIRSR015582-1"/>
    </source>
</evidence>
<evidence type="ECO:0000259" key="6">
    <source>
        <dbReference type="Pfam" id="PF03328"/>
    </source>
</evidence>
<evidence type="ECO:0000256" key="5">
    <source>
        <dbReference type="PIRSR" id="PIRSR015582-2"/>
    </source>
</evidence>
<keyword evidence="7" id="KW-0456">Lyase</keyword>
<dbReference type="GO" id="GO:0016829">
    <property type="term" value="F:lyase activity"/>
    <property type="evidence" value="ECO:0007669"/>
    <property type="project" value="UniProtKB-KW"/>
</dbReference>
<feature type="binding site" evidence="4">
    <location>
        <position position="125"/>
    </location>
    <ligand>
        <name>substrate</name>
    </ligand>
</feature>
<gene>
    <name evidence="7" type="ORF">DVJ77_17360</name>
</gene>
<feature type="domain" description="HpcH/HpaI aldolase/citrate lyase" evidence="6">
    <location>
        <begin position="9"/>
        <end position="218"/>
    </location>
</feature>
<dbReference type="OrthoDB" id="348111at2"/>
<dbReference type="PIRSF" id="PIRSF015582">
    <property type="entry name" value="Cit_lyase_B"/>
    <property type="match status" value="1"/>
</dbReference>
<feature type="binding site" evidence="5">
    <location>
        <position position="125"/>
    </location>
    <ligand>
        <name>Mg(2+)</name>
        <dbReference type="ChEBI" id="CHEBI:18420"/>
    </ligand>
</feature>
<dbReference type="AlphaFoldDB" id="A0A369UJ78"/>
<evidence type="ECO:0000256" key="2">
    <source>
        <dbReference type="ARBA" id="ARBA00022723"/>
    </source>
</evidence>
<dbReference type="Gene3D" id="3.20.20.60">
    <property type="entry name" value="Phosphoenolpyruvate-binding domains"/>
    <property type="match status" value="1"/>
</dbReference>
<comment type="caution">
    <text evidence="7">The sequence shown here is derived from an EMBL/GenBank/DDBJ whole genome shotgun (WGS) entry which is preliminary data.</text>
</comment>
<comment type="cofactor">
    <cofactor evidence="1">
        <name>Mg(2+)</name>
        <dbReference type="ChEBI" id="CHEBI:18420"/>
    </cofactor>
</comment>
<dbReference type="SUPFAM" id="SSF51621">
    <property type="entry name" value="Phosphoenolpyruvate/pyruvate domain"/>
    <property type="match status" value="1"/>
</dbReference>
<proteinExistence type="predicted"/>
<dbReference type="InterPro" id="IPR015813">
    <property type="entry name" value="Pyrv/PenolPyrv_kinase-like_dom"/>
</dbReference>
<dbReference type="EMBL" id="QQAH01000017">
    <property type="protein sequence ID" value="RDD80403.1"/>
    <property type="molecule type" value="Genomic_DNA"/>
</dbReference>
<dbReference type="RefSeq" id="WP_114846788.1">
    <property type="nucleotide sequence ID" value="NZ_JBHSPE010000021.1"/>
</dbReference>
<keyword evidence="3 5" id="KW-0460">Magnesium</keyword>
<evidence type="ECO:0000313" key="7">
    <source>
        <dbReference type="EMBL" id="RDD80403.1"/>
    </source>
</evidence>
<name>A0A369UJ78_9GAMM</name>
<feature type="binding site" evidence="5">
    <location>
        <position position="152"/>
    </location>
    <ligand>
        <name>Mg(2+)</name>
        <dbReference type="ChEBI" id="CHEBI:18420"/>
    </ligand>
</feature>
<dbReference type="PANTHER" id="PTHR32308:SF0">
    <property type="entry name" value="HPCH_HPAI ALDOLASE_CITRATE LYASE DOMAIN-CONTAINING PROTEIN"/>
    <property type="match status" value="1"/>
</dbReference>
<dbReference type="Pfam" id="PF03328">
    <property type="entry name" value="HpcH_HpaI"/>
    <property type="match status" value="1"/>
</dbReference>
<dbReference type="Proteomes" id="UP000253782">
    <property type="component" value="Unassembled WGS sequence"/>
</dbReference>
<accession>A0A369UJ78</accession>
<dbReference type="GO" id="GO:0000287">
    <property type="term" value="F:magnesium ion binding"/>
    <property type="evidence" value="ECO:0007669"/>
    <property type="project" value="TreeGrafter"/>
</dbReference>
<evidence type="ECO:0000256" key="3">
    <source>
        <dbReference type="ARBA" id="ARBA00022842"/>
    </source>
</evidence>
<keyword evidence="8" id="KW-1185">Reference proteome</keyword>